<evidence type="ECO:0000313" key="5">
    <source>
        <dbReference type="EMBL" id="KDR24846.1"/>
    </source>
</evidence>
<accession>A0A656QAI7</accession>
<dbReference type="NCBIfam" id="NF005495">
    <property type="entry name" value="PRK07109.1"/>
    <property type="match status" value="1"/>
</dbReference>
<comment type="caution">
    <text evidence="5">The sequence shown here is derived from an EMBL/GenBank/DDBJ whole genome shotgun (WGS) entry which is preliminary data.</text>
</comment>
<dbReference type="PROSITE" id="PS00061">
    <property type="entry name" value="ADH_SHORT"/>
    <property type="match status" value="1"/>
</dbReference>
<dbReference type="GO" id="GO:0016491">
    <property type="term" value="F:oxidoreductase activity"/>
    <property type="evidence" value="ECO:0007669"/>
    <property type="project" value="UniProtKB-KW"/>
</dbReference>
<dbReference type="OrthoDB" id="9790266at2"/>
<dbReference type="AlphaFoldDB" id="A0A656QAI7"/>
<evidence type="ECO:0000313" key="6">
    <source>
        <dbReference type="Proteomes" id="UP000027451"/>
    </source>
</evidence>
<dbReference type="Pfam" id="PF00106">
    <property type="entry name" value="adh_short"/>
    <property type="match status" value="1"/>
</dbReference>
<dbReference type="Proteomes" id="UP000027451">
    <property type="component" value="Unassembled WGS sequence"/>
</dbReference>
<dbReference type="PRINTS" id="PR00080">
    <property type="entry name" value="SDRFAMILY"/>
</dbReference>
<keyword evidence="4" id="KW-0472">Membrane</keyword>
<evidence type="ECO:0000256" key="4">
    <source>
        <dbReference type="SAM" id="Phobius"/>
    </source>
</evidence>
<dbReference type="InterPro" id="IPR036291">
    <property type="entry name" value="NAD(P)-bd_dom_sf"/>
</dbReference>
<evidence type="ECO:0000256" key="3">
    <source>
        <dbReference type="RuleBase" id="RU000363"/>
    </source>
</evidence>
<gene>
    <name evidence="5" type="ORF">BG60_33760</name>
</gene>
<name>A0A656QAI7_9BURK</name>
<keyword evidence="4" id="KW-0812">Transmembrane</keyword>
<reference evidence="5 6" key="1">
    <citation type="submission" date="2014-03" db="EMBL/GenBank/DDBJ databases">
        <title>Draft Genome Sequences of Four Burkholderia Strains.</title>
        <authorList>
            <person name="Liu X.Y."/>
            <person name="Li C.X."/>
            <person name="Xu J.H."/>
        </authorList>
    </citation>
    <scope>NUCLEOTIDE SEQUENCE [LARGE SCALE GENOMIC DNA]</scope>
    <source>
        <strain evidence="5 6">OP-1</strain>
    </source>
</reference>
<dbReference type="RefSeq" id="WP_008344847.1">
    <property type="nucleotide sequence ID" value="NZ_JFHD01000064.1"/>
</dbReference>
<dbReference type="PANTHER" id="PTHR44196:SF1">
    <property type="entry name" value="DEHYDROGENASE_REDUCTASE SDR FAMILY MEMBER 7B"/>
    <property type="match status" value="1"/>
</dbReference>
<comment type="similarity">
    <text evidence="1 3">Belongs to the short-chain dehydrogenases/reductases (SDR) family.</text>
</comment>
<dbReference type="GO" id="GO:0016020">
    <property type="term" value="C:membrane"/>
    <property type="evidence" value="ECO:0007669"/>
    <property type="project" value="TreeGrafter"/>
</dbReference>
<sequence>MSETRRIAVITGAGAGVGRAAADEFARHGYDVALLSRDGERLARAAAQIKGAFGVRALAMSTDVADARAVEAAASHVEDTLGPIDVWVNVAMATAFAPVSALTAEEIERGTRVTYLGQVHGMMAALSRMRTRNRGTIVNVGSALAYRSVPLQSVYCGAKFAIRGFTDSLRSEIIHDKLKVHLTVVELPAINTPQFDWAMNKTGKRARPVAPIFQPEVAARAIFFAATHRRREVWLGFSTVKAILANRIAPALIDRYLARAGYDGQLTDEPLEYNAAGNLFEAVPGDFGAHGRFDDAARQHSWEMFTDRHRSFFWGLASLGAVGLLRFVAKKRS</sequence>
<keyword evidence="4" id="KW-1133">Transmembrane helix</keyword>
<dbReference type="SUPFAM" id="SSF51735">
    <property type="entry name" value="NAD(P)-binding Rossmann-fold domains"/>
    <property type="match status" value="1"/>
</dbReference>
<evidence type="ECO:0000256" key="2">
    <source>
        <dbReference type="ARBA" id="ARBA00023002"/>
    </source>
</evidence>
<keyword evidence="6" id="KW-1185">Reference proteome</keyword>
<dbReference type="PRINTS" id="PR00081">
    <property type="entry name" value="GDHRDH"/>
</dbReference>
<dbReference type="PANTHER" id="PTHR44196">
    <property type="entry name" value="DEHYDROGENASE/REDUCTASE SDR FAMILY MEMBER 7B"/>
    <property type="match status" value="1"/>
</dbReference>
<evidence type="ECO:0000256" key="1">
    <source>
        <dbReference type="ARBA" id="ARBA00006484"/>
    </source>
</evidence>
<organism evidence="5 6">
    <name type="scientific">Caballeronia zhejiangensis</name>
    <dbReference type="NCBI Taxonomy" id="871203"/>
    <lineage>
        <taxon>Bacteria</taxon>
        <taxon>Pseudomonadati</taxon>
        <taxon>Pseudomonadota</taxon>
        <taxon>Betaproteobacteria</taxon>
        <taxon>Burkholderiales</taxon>
        <taxon>Burkholderiaceae</taxon>
        <taxon>Caballeronia</taxon>
    </lineage>
</organism>
<dbReference type="EMBL" id="JFHD01000064">
    <property type="protein sequence ID" value="KDR24846.1"/>
    <property type="molecule type" value="Genomic_DNA"/>
</dbReference>
<dbReference type="InterPro" id="IPR002347">
    <property type="entry name" value="SDR_fam"/>
</dbReference>
<proteinExistence type="inferred from homology"/>
<protein>
    <submittedName>
        <fullName evidence="5">Short-chain dehydrogenase</fullName>
    </submittedName>
</protein>
<dbReference type="InterPro" id="IPR020904">
    <property type="entry name" value="Sc_DH/Rdtase_CS"/>
</dbReference>
<keyword evidence="2" id="KW-0560">Oxidoreductase</keyword>
<feature type="transmembrane region" description="Helical" evidence="4">
    <location>
        <begin position="311"/>
        <end position="329"/>
    </location>
</feature>
<dbReference type="Gene3D" id="3.40.50.720">
    <property type="entry name" value="NAD(P)-binding Rossmann-like Domain"/>
    <property type="match status" value="1"/>
</dbReference>